<organism evidence="6 7">
    <name type="scientific">Herbiconiux ginsengi</name>
    <dbReference type="NCBI Taxonomy" id="381665"/>
    <lineage>
        <taxon>Bacteria</taxon>
        <taxon>Bacillati</taxon>
        <taxon>Actinomycetota</taxon>
        <taxon>Actinomycetes</taxon>
        <taxon>Micrococcales</taxon>
        <taxon>Microbacteriaceae</taxon>
        <taxon>Herbiconiux</taxon>
    </lineage>
</organism>
<keyword evidence="5" id="KW-0067">ATP-binding</keyword>
<evidence type="ECO:0000256" key="3">
    <source>
        <dbReference type="ARBA" id="ARBA00022741"/>
    </source>
</evidence>
<keyword evidence="2" id="KW-0808">Transferase</keyword>
<dbReference type="SUPFAM" id="SSF56112">
    <property type="entry name" value="Protein kinase-like (PK-like)"/>
    <property type="match status" value="1"/>
</dbReference>
<dbReference type="GO" id="GO:0016301">
    <property type="term" value="F:kinase activity"/>
    <property type="evidence" value="ECO:0007669"/>
    <property type="project" value="UniProtKB-KW"/>
</dbReference>
<evidence type="ECO:0000256" key="2">
    <source>
        <dbReference type="ARBA" id="ARBA00022679"/>
    </source>
</evidence>
<protein>
    <submittedName>
        <fullName evidence="6">5-methylthioribose kinase</fullName>
    </submittedName>
</protein>
<dbReference type="EMBL" id="FNPZ01000001">
    <property type="protein sequence ID" value="SDY57980.1"/>
    <property type="molecule type" value="Genomic_DNA"/>
</dbReference>
<evidence type="ECO:0000256" key="5">
    <source>
        <dbReference type="ARBA" id="ARBA00022840"/>
    </source>
</evidence>
<accession>A0A1H3L0W3</accession>
<dbReference type="Gene3D" id="3.90.1200.10">
    <property type="match status" value="1"/>
</dbReference>
<dbReference type="OrthoDB" id="9777791at2"/>
<dbReference type="PANTHER" id="PTHR34273">
    <property type="entry name" value="METHYLTHIORIBOSE KINASE"/>
    <property type="match status" value="1"/>
</dbReference>
<dbReference type="Proteomes" id="UP000198891">
    <property type="component" value="Unassembled WGS sequence"/>
</dbReference>
<name>A0A1H3L0W3_9MICO</name>
<dbReference type="AlphaFoldDB" id="A0A1H3L0W3"/>
<dbReference type="Gene3D" id="3.30.200.20">
    <property type="entry name" value="Phosphorylase Kinase, domain 1"/>
    <property type="match status" value="1"/>
</dbReference>
<dbReference type="RefSeq" id="WP_092549011.1">
    <property type="nucleotide sequence ID" value="NZ_FNPZ01000001.1"/>
</dbReference>
<dbReference type="GO" id="GO:0005524">
    <property type="term" value="F:ATP binding"/>
    <property type="evidence" value="ECO:0007669"/>
    <property type="project" value="UniProtKB-KW"/>
</dbReference>
<proteinExistence type="inferred from homology"/>
<evidence type="ECO:0000313" key="7">
    <source>
        <dbReference type="Proteomes" id="UP000198891"/>
    </source>
</evidence>
<keyword evidence="4 6" id="KW-0418">Kinase</keyword>
<dbReference type="PANTHER" id="PTHR34273:SF2">
    <property type="entry name" value="METHYLTHIORIBOSE KINASE"/>
    <property type="match status" value="1"/>
</dbReference>
<sequence>MTDFSQLRSDSVAAYLASRSALADRIDAARVASVREVGDGNLNLVFIVHDASGASLVLKQSLPHVRTDPSWPMTRERSAREATVLSWHVRADAQHVPAFYDFDAENYVLAIENLSDHRVWRNELNEGRVHAYAADELGRYIARTAFATSPLGLDALEHKRLIARAINPELGQITEDLVFTEPYIEHPHNAVLRANAADLAELRADAALVREMGLAKYRFMTATQSLIHGDLHTGSVFVRPASASDDADASGDHVEVDPHEFAKTDAAGSAATRGSATAAPPEASVRAFDSEFGFVGPTGFDLGALWGNFILAAARAEALGEPDRAELILTLPGRLWTSFETELRSLWPARIDPRVWGDEVLDELLAGIRDDAAIFAAAKAIRRIVGFAKASDIESLPPAQREGAARGVLRAGRALALTRHGIADVDALAAESLITLRAAATP</sequence>
<evidence type="ECO:0000256" key="4">
    <source>
        <dbReference type="ARBA" id="ARBA00022777"/>
    </source>
</evidence>
<evidence type="ECO:0000256" key="1">
    <source>
        <dbReference type="ARBA" id="ARBA00010165"/>
    </source>
</evidence>
<evidence type="ECO:0000313" key="6">
    <source>
        <dbReference type="EMBL" id="SDY57980.1"/>
    </source>
</evidence>
<dbReference type="InterPro" id="IPR011009">
    <property type="entry name" value="Kinase-like_dom_sf"/>
</dbReference>
<keyword evidence="3" id="KW-0547">Nucleotide-binding</keyword>
<gene>
    <name evidence="6" type="ORF">SAMN05216554_0779</name>
</gene>
<comment type="similarity">
    <text evidence="1">Belongs to the methylthioribose kinase family.</text>
</comment>
<keyword evidence="7" id="KW-1185">Reference proteome</keyword>
<reference evidence="6 7" key="1">
    <citation type="submission" date="2016-10" db="EMBL/GenBank/DDBJ databases">
        <authorList>
            <person name="de Groot N.N."/>
        </authorList>
    </citation>
    <scope>NUCLEOTIDE SEQUENCE [LARGE SCALE GENOMIC DNA]</scope>
    <source>
        <strain evidence="6 7">CGMCC 4.3491</strain>
    </source>
</reference>
<dbReference type="STRING" id="381665.SAMN05216554_0779"/>